<dbReference type="RefSeq" id="XP_022257499.1">
    <property type="nucleotide sequence ID" value="XM_022401791.1"/>
</dbReference>
<feature type="region of interest" description="Disordered" evidence="1">
    <location>
        <begin position="68"/>
        <end position="98"/>
    </location>
</feature>
<feature type="region of interest" description="Disordered" evidence="1">
    <location>
        <begin position="1"/>
        <end position="20"/>
    </location>
</feature>
<accession>A0ABM1TNP3</accession>
<organism evidence="2 3">
    <name type="scientific">Limulus polyphemus</name>
    <name type="common">Atlantic horseshoe crab</name>
    <dbReference type="NCBI Taxonomy" id="6850"/>
    <lineage>
        <taxon>Eukaryota</taxon>
        <taxon>Metazoa</taxon>
        <taxon>Ecdysozoa</taxon>
        <taxon>Arthropoda</taxon>
        <taxon>Chelicerata</taxon>
        <taxon>Merostomata</taxon>
        <taxon>Xiphosura</taxon>
        <taxon>Limulidae</taxon>
        <taxon>Limulus</taxon>
    </lineage>
</organism>
<sequence>MPTEVNQCPPLSSYSPAPSEWRKRSHAIPVIEPRYESQGGYPVVHGYPYYPHGHSHYIPVCERGYESAYDSSPDREIPPSYPTSSGRRIEPQKSFGDYNPPWYDDPGYYRSHVYKSRSVFKSTNISTDIRDRSVLRINEQSVNGEEGFNSSCDQELSYFSEPELDSEYHHQHIHRAKVD</sequence>
<reference evidence="3" key="1">
    <citation type="submission" date="2025-08" db="UniProtKB">
        <authorList>
            <consortium name="RefSeq"/>
        </authorList>
    </citation>
    <scope>IDENTIFICATION</scope>
    <source>
        <tissue evidence="3">Muscle</tissue>
    </source>
</reference>
<protein>
    <submittedName>
        <fullName evidence="3">Uncharacterized protein LOC111089385</fullName>
    </submittedName>
</protein>
<gene>
    <name evidence="3" type="primary">LOC111089385</name>
</gene>
<dbReference type="Proteomes" id="UP000694941">
    <property type="component" value="Unplaced"/>
</dbReference>
<dbReference type="GeneID" id="111089385"/>
<feature type="compositionally biased region" description="Polar residues" evidence="1">
    <location>
        <begin position="1"/>
        <end position="16"/>
    </location>
</feature>
<name>A0ABM1TNP3_LIMPO</name>
<evidence type="ECO:0000313" key="2">
    <source>
        <dbReference type="Proteomes" id="UP000694941"/>
    </source>
</evidence>
<evidence type="ECO:0000256" key="1">
    <source>
        <dbReference type="SAM" id="MobiDB-lite"/>
    </source>
</evidence>
<evidence type="ECO:0000313" key="3">
    <source>
        <dbReference type="RefSeq" id="XP_022257499.1"/>
    </source>
</evidence>
<proteinExistence type="predicted"/>
<keyword evidence="2" id="KW-1185">Reference proteome</keyword>